<evidence type="ECO:0000313" key="3">
    <source>
        <dbReference type="Proteomes" id="UP000238348"/>
    </source>
</evidence>
<protein>
    <submittedName>
        <fullName evidence="2">Hemerythrin</fullName>
    </submittedName>
</protein>
<dbReference type="OrthoDB" id="8898809at2"/>
<dbReference type="AlphaFoldDB" id="A0A2L0EST0"/>
<dbReference type="RefSeq" id="WP_104981167.1">
    <property type="nucleotide sequence ID" value="NZ_CP012673.1"/>
</dbReference>
<feature type="domain" description="Hemerythrin-like" evidence="1">
    <location>
        <begin position="17"/>
        <end position="156"/>
    </location>
</feature>
<dbReference type="Proteomes" id="UP000238348">
    <property type="component" value="Chromosome"/>
</dbReference>
<dbReference type="EMBL" id="CP012673">
    <property type="protein sequence ID" value="AUX42335.1"/>
    <property type="molecule type" value="Genomic_DNA"/>
</dbReference>
<dbReference type="Pfam" id="PF01814">
    <property type="entry name" value="Hemerythrin"/>
    <property type="match status" value="1"/>
</dbReference>
<proteinExistence type="predicted"/>
<gene>
    <name evidence="2" type="ORF">SOCE26_037650</name>
</gene>
<name>A0A2L0EST0_SORCE</name>
<reference evidence="2 3" key="1">
    <citation type="submission" date="2015-09" db="EMBL/GenBank/DDBJ databases">
        <title>Sorangium comparison.</title>
        <authorList>
            <person name="Zaburannyi N."/>
            <person name="Bunk B."/>
            <person name="Overmann J."/>
            <person name="Mueller R."/>
        </authorList>
    </citation>
    <scope>NUCLEOTIDE SEQUENCE [LARGE SCALE GENOMIC DNA]</scope>
    <source>
        <strain evidence="2 3">So ce26</strain>
    </source>
</reference>
<sequence>MLHTIRTRPLPEQPADAVDLLMACHQRIRRFTAAALRLPDAEGAPAAEIAETAVALRRYFTVALPAHAADEDYSVRPRLLDAGAPAELRDALAEVAAQHEAIDAVTAELAADWRRIADAPARLKELSSALGERAARLDVLFGAHLALEERTIFPAARRALPPGAQRQILDEMRARRPALAFEPAERAGRLA</sequence>
<dbReference type="Gene3D" id="1.20.120.520">
    <property type="entry name" value="nmb1532 protein domain like"/>
    <property type="match status" value="1"/>
</dbReference>
<accession>A0A2L0EST0</accession>
<evidence type="ECO:0000259" key="1">
    <source>
        <dbReference type="Pfam" id="PF01814"/>
    </source>
</evidence>
<evidence type="ECO:0000313" key="2">
    <source>
        <dbReference type="EMBL" id="AUX42335.1"/>
    </source>
</evidence>
<dbReference type="InterPro" id="IPR012312">
    <property type="entry name" value="Hemerythrin-like"/>
</dbReference>
<organism evidence="2 3">
    <name type="scientific">Sorangium cellulosum</name>
    <name type="common">Polyangium cellulosum</name>
    <dbReference type="NCBI Taxonomy" id="56"/>
    <lineage>
        <taxon>Bacteria</taxon>
        <taxon>Pseudomonadati</taxon>
        <taxon>Myxococcota</taxon>
        <taxon>Polyangia</taxon>
        <taxon>Polyangiales</taxon>
        <taxon>Polyangiaceae</taxon>
        <taxon>Sorangium</taxon>
    </lineage>
</organism>